<dbReference type="InterPro" id="IPR054722">
    <property type="entry name" value="PolX-like_BBD"/>
</dbReference>
<gene>
    <name evidence="2" type="ORF">Tco_1067391</name>
</gene>
<organism evidence="2 3">
    <name type="scientific">Tanacetum coccineum</name>
    <dbReference type="NCBI Taxonomy" id="301880"/>
    <lineage>
        <taxon>Eukaryota</taxon>
        <taxon>Viridiplantae</taxon>
        <taxon>Streptophyta</taxon>
        <taxon>Embryophyta</taxon>
        <taxon>Tracheophyta</taxon>
        <taxon>Spermatophyta</taxon>
        <taxon>Magnoliopsida</taxon>
        <taxon>eudicotyledons</taxon>
        <taxon>Gunneridae</taxon>
        <taxon>Pentapetalae</taxon>
        <taxon>asterids</taxon>
        <taxon>campanulids</taxon>
        <taxon>Asterales</taxon>
        <taxon>Asteraceae</taxon>
        <taxon>Asteroideae</taxon>
        <taxon>Anthemideae</taxon>
        <taxon>Anthemidinae</taxon>
        <taxon>Tanacetum</taxon>
    </lineage>
</organism>
<keyword evidence="3" id="KW-1185">Reference proteome</keyword>
<dbReference type="Proteomes" id="UP001151760">
    <property type="component" value="Unassembled WGS sequence"/>
</dbReference>
<reference evidence="2" key="1">
    <citation type="journal article" date="2022" name="Int. J. Mol. Sci.">
        <title>Draft Genome of Tanacetum Coccineum: Genomic Comparison of Closely Related Tanacetum-Family Plants.</title>
        <authorList>
            <person name="Yamashiro T."/>
            <person name="Shiraishi A."/>
            <person name="Nakayama K."/>
            <person name="Satake H."/>
        </authorList>
    </citation>
    <scope>NUCLEOTIDE SEQUENCE</scope>
</reference>
<protein>
    <recommendedName>
        <fullName evidence="1">Retrovirus-related Pol polyprotein from transposon TNT 1-94-like beta-barrel domain-containing protein</fullName>
    </recommendedName>
</protein>
<comment type="caution">
    <text evidence="2">The sequence shown here is derived from an EMBL/GenBank/DDBJ whole genome shotgun (WGS) entry which is preliminary data.</text>
</comment>
<proteinExistence type="predicted"/>
<sequence length="551" mass="61732">MGVECGFECGDWRRGRGSINWAACDCARVGGAEDYHGAEGVQREHLRVAASRVSLLRCNYLSLSSISLVSEIVCKRALRLISLLIMWSSLVSVTSVNFEESIGKQEDSKALVTIDGEGVDWTSHSEEEEDYALMACNSSGSDTENSDLIPVKFHYTETLNFKVSEPVVNEYNVACHTKETPSFANQQVKTPREAVKNHFTHSKNPKVDKKELGLNRNSSQREIRPIWNNVQRVNNQNQFVPTAVLTRTGKIPVNTAIASGTKNVSTARHSFNRWAVLTSVAMKVNIVKPIVNRVRPTTIFHKTHSPFSRLFNKTTTLRTKFSKQKVNTTKVNAVSAIRGKRETAVKPSDYPHRALQNKGIVDSGCSRHMTRNKAYLAEYQDFNGGPVAFGGSKGYITCQRESSGEYSNARTPQTNGVDERKTSTLIEAAGHMLAISFLPNTFWAEVVRKGPTWAIDLDYLTDSMNYQPGILKKKMNLLKTTLYCQYGLLILQHSEILAQGWQMTPHKHPDLKTDEKPVDKEDQVFLDELERLKRQEKDANDAAEALGKEFA</sequence>
<name>A0ABQ5HCR2_9ASTR</name>
<accession>A0ABQ5HCR2</accession>
<evidence type="ECO:0000259" key="1">
    <source>
        <dbReference type="Pfam" id="PF22936"/>
    </source>
</evidence>
<evidence type="ECO:0000313" key="3">
    <source>
        <dbReference type="Proteomes" id="UP001151760"/>
    </source>
</evidence>
<evidence type="ECO:0000313" key="2">
    <source>
        <dbReference type="EMBL" id="GJT85674.1"/>
    </source>
</evidence>
<reference evidence="2" key="2">
    <citation type="submission" date="2022-01" db="EMBL/GenBank/DDBJ databases">
        <authorList>
            <person name="Yamashiro T."/>
            <person name="Shiraishi A."/>
            <person name="Satake H."/>
            <person name="Nakayama K."/>
        </authorList>
    </citation>
    <scope>NUCLEOTIDE SEQUENCE</scope>
</reference>
<dbReference type="EMBL" id="BQNB010019472">
    <property type="protein sequence ID" value="GJT85674.1"/>
    <property type="molecule type" value="Genomic_DNA"/>
</dbReference>
<dbReference type="Pfam" id="PF22936">
    <property type="entry name" value="Pol_BBD"/>
    <property type="match status" value="1"/>
</dbReference>
<feature type="domain" description="Retrovirus-related Pol polyprotein from transposon TNT 1-94-like beta-barrel" evidence="1">
    <location>
        <begin position="360"/>
        <end position="393"/>
    </location>
</feature>